<dbReference type="InterPro" id="IPR002323">
    <property type="entry name" value="Cyt_CIE"/>
</dbReference>
<evidence type="ECO:0000259" key="8">
    <source>
        <dbReference type="PROSITE" id="PS51007"/>
    </source>
</evidence>
<dbReference type="InterPro" id="IPR009056">
    <property type="entry name" value="Cyt_c-like_dom"/>
</dbReference>
<proteinExistence type="predicted"/>
<dbReference type="GO" id="GO:0009055">
    <property type="term" value="F:electron transfer activity"/>
    <property type="evidence" value="ECO:0007669"/>
    <property type="project" value="InterPro"/>
</dbReference>
<dbReference type="Pfam" id="PF13442">
    <property type="entry name" value="Cytochrome_CBB3"/>
    <property type="match status" value="1"/>
</dbReference>
<evidence type="ECO:0000256" key="4">
    <source>
        <dbReference type="ARBA" id="ARBA00022982"/>
    </source>
</evidence>
<dbReference type="OrthoDB" id="9814708at2"/>
<feature type="chain" id="PRO_5009212199" description="Cytochrome c domain-containing protein" evidence="7">
    <location>
        <begin position="29"/>
        <end position="147"/>
    </location>
</feature>
<dbReference type="GO" id="GO:0020037">
    <property type="term" value="F:heme binding"/>
    <property type="evidence" value="ECO:0007669"/>
    <property type="project" value="InterPro"/>
</dbReference>
<evidence type="ECO:0000256" key="2">
    <source>
        <dbReference type="ARBA" id="ARBA00022617"/>
    </source>
</evidence>
<keyword evidence="7" id="KW-0732">Signal</keyword>
<dbReference type="EMBL" id="MASR01000001">
    <property type="protein sequence ID" value="OFE13350.1"/>
    <property type="molecule type" value="Genomic_DNA"/>
</dbReference>
<keyword evidence="10" id="KW-1185">Reference proteome</keyword>
<evidence type="ECO:0000256" key="5">
    <source>
        <dbReference type="ARBA" id="ARBA00023004"/>
    </source>
</evidence>
<sequence length="147" mass="15156">MLSNGFKSRVVKLGLLVLSIGIAGSVWAQSTRDQQIAERLQPAGSVCLAGEDCASGGATVAASAANAVFSAEATYDQYCAMCHNTGMAGAPERSNAAHWDTRIADAGLDTLVTNAINGINAMPPRGMCATCSDDQIAELVDYLSGNE</sequence>
<evidence type="ECO:0000256" key="6">
    <source>
        <dbReference type="PROSITE-ProRule" id="PRU00433"/>
    </source>
</evidence>
<dbReference type="PANTHER" id="PTHR40942">
    <property type="match status" value="1"/>
</dbReference>
<dbReference type="GO" id="GO:0005506">
    <property type="term" value="F:iron ion binding"/>
    <property type="evidence" value="ECO:0007669"/>
    <property type="project" value="InterPro"/>
</dbReference>
<dbReference type="AlphaFoldDB" id="A0A1E8CLM7"/>
<gene>
    <name evidence="9" type="ORF">PHACT_09515</name>
</gene>
<evidence type="ECO:0000313" key="10">
    <source>
        <dbReference type="Proteomes" id="UP000175669"/>
    </source>
</evidence>
<dbReference type="InterPro" id="IPR036909">
    <property type="entry name" value="Cyt_c-like_dom_sf"/>
</dbReference>
<dbReference type="RefSeq" id="WP_070117337.1">
    <property type="nucleotide sequence ID" value="NZ_CAXATG010000004.1"/>
</dbReference>
<evidence type="ECO:0000256" key="7">
    <source>
        <dbReference type="SAM" id="SignalP"/>
    </source>
</evidence>
<dbReference type="PROSITE" id="PS51007">
    <property type="entry name" value="CYTC"/>
    <property type="match status" value="1"/>
</dbReference>
<keyword evidence="5 6" id="KW-0408">Iron</keyword>
<dbReference type="STRING" id="1524254.PHACT_09515"/>
<organism evidence="9 10">
    <name type="scientific">Pseudohongiella acticola</name>
    <dbReference type="NCBI Taxonomy" id="1524254"/>
    <lineage>
        <taxon>Bacteria</taxon>
        <taxon>Pseudomonadati</taxon>
        <taxon>Pseudomonadota</taxon>
        <taxon>Gammaproteobacteria</taxon>
        <taxon>Pseudomonadales</taxon>
        <taxon>Pseudohongiellaceae</taxon>
        <taxon>Pseudohongiella</taxon>
    </lineage>
</organism>
<comment type="caution">
    <text evidence="9">The sequence shown here is derived from an EMBL/GenBank/DDBJ whole genome shotgun (WGS) entry which is preliminary data.</text>
</comment>
<reference evidence="10" key="1">
    <citation type="submission" date="2016-07" db="EMBL/GenBank/DDBJ databases">
        <authorList>
            <person name="Florea S."/>
            <person name="Webb J.S."/>
            <person name="Jaromczyk J."/>
            <person name="Schardl C.L."/>
        </authorList>
    </citation>
    <scope>NUCLEOTIDE SEQUENCE [LARGE SCALE GENOMIC DNA]</scope>
    <source>
        <strain evidence="10">KCTC 42131</strain>
    </source>
</reference>
<dbReference type="SUPFAM" id="SSF46626">
    <property type="entry name" value="Cytochrome c"/>
    <property type="match status" value="1"/>
</dbReference>
<keyword evidence="4" id="KW-0249">Electron transport</keyword>
<dbReference type="Gene3D" id="1.10.760.10">
    <property type="entry name" value="Cytochrome c-like domain"/>
    <property type="match status" value="1"/>
</dbReference>
<protein>
    <recommendedName>
        <fullName evidence="8">Cytochrome c domain-containing protein</fullName>
    </recommendedName>
</protein>
<feature type="domain" description="Cytochrome c" evidence="8">
    <location>
        <begin position="60"/>
        <end position="147"/>
    </location>
</feature>
<accession>A0A1E8CLM7</accession>
<keyword evidence="3 6" id="KW-0479">Metal-binding</keyword>
<keyword evidence="2 6" id="KW-0349">Heme</keyword>
<dbReference type="PRINTS" id="PR00607">
    <property type="entry name" value="CYTCHROMECIE"/>
</dbReference>
<evidence type="ECO:0000256" key="1">
    <source>
        <dbReference type="ARBA" id="ARBA00022448"/>
    </source>
</evidence>
<name>A0A1E8CLM7_9GAMM</name>
<dbReference type="PANTHER" id="PTHR40942:SF4">
    <property type="entry name" value="CYTOCHROME C5"/>
    <property type="match status" value="1"/>
</dbReference>
<feature type="signal peptide" evidence="7">
    <location>
        <begin position="1"/>
        <end position="28"/>
    </location>
</feature>
<keyword evidence="1" id="KW-0813">Transport</keyword>
<evidence type="ECO:0000313" key="9">
    <source>
        <dbReference type="EMBL" id="OFE13350.1"/>
    </source>
</evidence>
<dbReference type="Proteomes" id="UP000175669">
    <property type="component" value="Unassembled WGS sequence"/>
</dbReference>
<evidence type="ECO:0000256" key="3">
    <source>
        <dbReference type="ARBA" id="ARBA00022723"/>
    </source>
</evidence>